<dbReference type="STRING" id="1121362.A605_06605"/>
<dbReference type="AlphaFoldDB" id="M1NLP3"/>
<dbReference type="InterPro" id="IPR003607">
    <property type="entry name" value="HD/PDEase_dom"/>
</dbReference>
<dbReference type="GO" id="GO:0008893">
    <property type="term" value="F:guanosine-3',5'-bis(diphosphate) 3'-diphosphatase activity"/>
    <property type="evidence" value="ECO:0007669"/>
    <property type="project" value="TreeGrafter"/>
</dbReference>
<dbReference type="PROSITE" id="PS51831">
    <property type="entry name" value="HD"/>
    <property type="match status" value="1"/>
</dbReference>
<dbReference type="Pfam" id="PF13328">
    <property type="entry name" value="HD_4"/>
    <property type="match status" value="1"/>
</dbReference>
<dbReference type="InterPro" id="IPR052194">
    <property type="entry name" value="MESH1"/>
</dbReference>
<evidence type="ECO:0000259" key="1">
    <source>
        <dbReference type="PROSITE" id="PS51831"/>
    </source>
</evidence>
<reference evidence="2 3" key="1">
    <citation type="journal article" date="2012" name="Stand. Genomic Sci.">
        <title>Genome sequence of the halotolerant bacterium Corynebacterium halotolerans type strain YIM 70093(T) (= DSM 44683(T)).</title>
        <authorList>
            <person name="Ruckert C."/>
            <person name="Albersmeier A."/>
            <person name="Al-Dilaimi A."/>
            <person name="Niehaus K."/>
            <person name="Szczepanowski R."/>
            <person name="Kalinowski J."/>
        </authorList>
    </citation>
    <scope>NUCLEOTIDE SEQUENCE [LARGE SCALE GENOMIC DNA]</scope>
    <source>
        <strain evidence="2">YIM 70093</strain>
    </source>
</reference>
<dbReference type="PANTHER" id="PTHR46246">
    <property type="entry name" value="GUANOSINE-3',5'-BIS(DIPHOSPHATE) 3'-PYROPHOSPHOHYDROLASE MESH1"/>
    <property type="match status" value="1"/>
</dbReference>
<name>M1NLP3_9CORY</name>
<gene>
    <name evidence="2" type="ORF">A605_06605</name>
</gene>
<dbReference type="CDD" id="cd00077">
    <property type="entry name" value="HDc"/>
    <property type="match status" value="1"/>
</dbReference>
<dbReference type="OrthoDB" id="9802385at2"/>
<dbReference type="eggNOG" id="COG0317">
    <property type="taxonomic scope" value="Bacteria"/>
</dbReference>
<dbReference type="HOGENOM" id="CLU_084517_2_1_11"/>
<sequence length="187" mass="21463">MSHLSPRLMRAMDVAAHAHRDHRRKGNRVPYISHLFGVMYLASRVTDDEDVLIACLLHDTLEDVPQEYSEGRMREEFGDRVTGIVLGVTKDDSLRDWRTRNEAYLRHLAHEAGDESVLVSCADKLHNLKSILADHEVLGDGLWSRFNAGKEQQQWWYAAVHKVTSRRLPQIGLNGEFGELVRVLQRL</sequence>
<evidence type="ECO:0000313" key="3">
    <source>
        <dbReference type="Proteomes" id="UP000011723"/>
    </source>
</evidence>
<organism evidence="2 3">
    <name type="scientific">Corynebacterium halotolerans YIM 70093 = DSM 44683</name>
    <dbReference type="NCBI Taxonomy" id="1121362"/>
    <lineage>
        <taxon>Bacteria</taxon>
        <taxon>Bacillati</taxon>
        <taxon>Actinomycetota</taxon>
        <taxon>Actinomycetes</taxon>
        <taxon>Mycobacteriales</taxon>
        <taxon>Corynebacteriaceae</taxon>
        <taxon>Corynebacterium</taxon>
    </lineage>
</organism>
<keyword evidence="3" id="KW-1185">Reference proteome</keyword>
<dbReference type="EMBL" id="CP003697">
    <property type="protein sequence ID" value="AGF72323.1"/>
    <property type="molecule type" value="Genomic_DNA"/>
</dbReference>
<protein>
    <recommendedName>
        <fullName evidence="1">HD domain-containing protein</fullName>
    </recommendedName>
</protein>
<dbReference type="SMART" id="SM00471">
    <property type="entry name" value="HDc"/>
    <property type="match status" value="1"/>
</dbReference>
<dbReference type="PANTHER" id="PTHR46246:SF1">
    <property type="entry name" value="GUANOSINE-3',5'-BIS(DIPHOSPHATE) 3'-PYROPHOSPHOHYDROLASE MESH1"/>
    <property type="match status" value="1"/>
</dbReference>
<feature type="domain" description="HD" evidence="1">
    <location>
        <begin position="31"/>
        <end position="128"/>
    </location>
</feature>
<dbReference type="PATRIC" id="fig|1121362.3.peg.1333"/>
<dbReference type="RefSeq" id="WP_015400742.1">
    <property type="nucleotide sequence ID" value="NC_020302.1"/>
</dbReference>
<dbReference type="Proteomes" id="UP000011723">
    <property type="component" value="Chromosome"/>
</dbReference>
<dbReference type="Gene3D" id="1.10.3210.10">
    <property type="entry name" value="Hypothetical protein af1432"/>
    <property type="match status" value="1"/>
</dbReference>
<evidence type="ECO:0000313" key="2">
    <source>
        <dbReference type="EMBL" id="AGF72323.1"/>
    </source>
</evidence>
<accession>M1NLP3</accession>
<proteinExistence type="predicted"/>
<dbReference type="SUPFAM" id="SSF109604">
    <property type="entry name" value="HD-domain/PDEase-like"/>
    <property type="match status" value="1"/>
</dbReference>
<dbReference type="InterPro" id="IPR006674">
    <property type="entry name" value="HD_domain"/>
</dbReference>
<dbReference type="KEGG" id="chn:A605_06605"/>